<keyword evidence="2" id="KW-1185">Reference proteome</keyword>
<accession>V8N8A5</accession>
<name>V8N8A5_OPHHA</name>
<dbReference type="EMBL" id="AZIM01007150">
    <property type="protein sequence ID" value="ETE58151.1"/>
    <property type="molecule type" value="Genomic_DNA"/>
</dbReference>
<sequence>MERLKEKYLFIKNKARMLFWDEKLDLSEVHIMDEQWRGKVFQLQHQEDHLKAQLWQCMSKQVDALIKGKQQTEGTIHSLQRQVNALDELVSSSSTNSLFPLLNSLGFTDAKNQSTTAPSPWMTSDTSGQSQVIYPFKT</sequence>
<dbReference type="Proteomes" id="UP000018936">
    <property type="component" value="Unassembled WGS sequence"/>
</dbReference>
<dbReference type="AlphaFoldDB" id="V8N8A5"/>
<evidence type="ECO:0000313" key="2">
    <source>
        <dbReference type="Proteomes" id="UP000018936"/>
    </source>
</evidence>
<proteinExistence type="predicted"/>
<reference evidence="1 2" key="1">
    <citation type="journal article" date="2013" name="Proc. Natl. Acad. Sci. U.S.A.">
        <title>The king cobra genome reveals dynamic gene evolution and adaptation in the snake venom system.</title>
        <authorList>
            <person name="Vonk F.J."/>
            <person name="Casewell N.R."/>
            <person name="Henkel C.V."/>
            <person name="Heimberg A.M."/>
            <person name="Jansen H.J."/>
            <person name="McCleary R.J."/>
            <person name="Kerkkamp H.M."/>
            <person name="Vos R.A."/>
            <person name="Guerreiro I."/>
            <person name="Calvete J.J."/>
            <person name="Wuster W."/>
            <person name="Woods A.E."/>
            <person name="Logan J.M."/>
            <person name="Harrison R.A."/>
            <person name="Castoe T.A."/>
            <person name="de Koning A.P."/>
            <person name="Pollock D.D."/>
            <person name="Yandell M."/>
            <person name="Calderon D."/>
            <person name="Renjifo C."/>
            <person name="Currier R.B."/>
            <person name="Salgado D."/>
            <person name="Pla D."/>
            <person name="Sanz L."/>
            <person name="Hyder A.S."/>
            <person name="Ribeiro J.M."/>
            <person name="Arntzen J.W."/>
            <person name="van den Thillart G.E."/>
            <person name="Boetzer M."/>
            <person name="Pirovano W."/>
            <person name="Dirks R.P."/>
            <person name="Spaink H.P."/>
            <person name="Duboule D."/>
            <person name="McGlinn E."/>
            <person name="Kini R.M."/>
            <person name="Richardson M.K."/>
        </authorList>
    </citation>
    <scope>NUCLEOTIDE SEQUENCE</scope>
    <source>
        <tissue evidence="1">Blood</tissue>
    </source>
</reference>
<evidence type="ECO:0000313" key="1">
    <source>
        <dbReference type="EMBL" id="ETE58151.1"/>
    </source>
</evidence>
<protein>
    <submittedName>
        <fullName evidence="1">Centriolin</fullName>
    </submittedName>
</protein>
<organism evidence="1 2">
    <name type="scientific">Ophiophagus hannah</name>
    <name type="common">King cobra</name>
    <name type="synonym">Naja hannah</name>
    <dbReference type="NCBI Taxonomy" id="8665"/>
    <lineage>
        <taxon>Eukaryota</taxon>
        <taxon>Metazoa</taxon>
        <taxon>Chordata</taxon>
        <taxon>Craniata</taxon>
        <taxon>Vertebrata</taxon>
        <taxon>Euteleostomi</taxon>
        <taxon>Lepidosauria</taxon>
        <taxon>Squamata</taxon>
        <taxon>Bifurcata</taxon>
        <taxon>Unidentata</taxon>
        <taxon>Episquamata</taxon>
        <taxon>Toxicofera</taxon>
        <taxon>Serpentes</taxon>
        <taxon>Colubroidea</taxon>
        <taxon>Elapidae</taxon>
        <taxon>Elapinae</taxon>
        <taxon>Ophiophagus</taxon>
    </lineage>
</organism>
<gene>
    <name evidence="1" type="primary">CNTRL</name>
    <name evidence="1" type="ORF">L345_16128</name>
</gene>
<feature type="non-terminal residue" evidence="1">
    <location>
        <position position="1"/>
    </location>
</feature>
<dbReference type="OrthoDB" id="9644078at2759"/>
<comment type="caution">
    <text evidence="1">The sequence shown here is derived from an EMBL/GenBank/DDBJ whole genome shotgun (WGS) entry which is preliminary data.</text>
</comment>